<feature type="region of interest" description="Disordered" evidence="1">
    <location>
        <begin position="1"/>
        <end position="22"/>
    </location>
</feature>
<name>A0AAX6F5H5_IRIPA</name>
<dbReference type="AlphaFoldDB" id="A0AAX6F5H5"/>
<sequence length="76" mass="8462">MFLDGSAMQMSSSDVRSSSARTPPIGNGQFILFLRRRSFSPATVSPQVSLLDAEARLTSRTICRNATENSRAYRYE</sequence>
<protein>
    <submittedName>
        <fullName evidence="2">Uncharacterized protein</fullName>
    </submittedName>
</protein>
<comment type="caution">
    <text evidence="2">The sequence shown here is derived from an EMBL/GenBank/DDBJ whole genome shotgun (WGS) entry which is preliminary data.</text>
</comment>
<dbReference type="EMBL" id="JANAVB010031508">
    <property type="protein sequence ID" value="KAJ6811624.1"/>
    <property type="molecule type" value="Genomic_DNA"/>
</dbReference>
<evidence type="ECO:0000313" key="2">
    <source>
        <dbReference type="EMBL" id="KAJ6811624.1"/>
    </source>
</evidence>
<reference evidence="2" key="1">
    <citation type="journal article" date="2023" name="GigaByte">
        <title>Genome assembly of the bearded iris, Iris pallida Lam.</title>
        <authorList>
            <person name="Bruccoleri R.E."/>
            <person name="Oakeley E.J."/>
            <person name="Faust A.M.E."/>
            <person name="Altorfer M."/>
            <person name="Dessus-Babus S."/>
            <person name="Burckhardt D."/>
            <person name="Oertli M."/>
            <person name="Naumann U."/>
            <person name="Petersen F."/>
            <person name="Wong J."/>
        </authorList>
    </citation>
    <scope>NUCLEOTIDE SEQUENCE</scope>
    <source>
        <strain evidence="2">GSM-AAB239-AS_SAM_17_03QT</strain>
    </source>
</reference>
<evidence type="ECO:0000256" key="1">
    <source>
        <dbReference type="SAM" id="MobiDB-lite"/>
    </source>
</evidence>
<organism evidence="2 3">
    <name type="scientific">Iris pallida</name>
    <name type="common">Sweet iris</name>
    <dbReference type="NCBI Taxonomy" id="29817"/>
    <lineage>
        <taxon>Eukaryota</taxon>
        <taxon>Viridiplantae</taxon>
        <taxon>Streptophyta</taxon>
        <taxon>Embryophyta</taxon>
        <taxon>Tracheophyta</taxon>
        <taxon>Spermatophyta</taxon>
        <taxon>Magnoliopsida</taxon>
        <taxon>Liliopsida</taxon>
        <taxon>Asparagales</taxon>
        <taxon>Iridaceae</taxon>
        <taxon>Iridoideae</taxon>
        <taxon>Irideae</taxon>
        <taxon>Iris</taxon>
    </lineage>
</organism>
<feature type="compositionally biased region" description="Low complexity" evidence="1">
    <location>
        <begin position="1"/>
        <end position="21"/>
    </location>
</feature>
<reference evidence="2" key="2">
    <citation type="submission" date="2023-04" db="EMBL/GenBank/DDBJ databases">
        <authorList>
            <person name="Bruccoleri R.E."/>
            <person name="Oakeley E.J."/>
            <person name="Faust A.-M."/>
            <person name="Dessus-Babus S."/>
            <person name="Altorfer M."/>
            <person name="Burckhardt D."/>
            <person name="Oertli M."/>
            <person name="Naumann U."/>
            <person name="Petersen F."/>
            <person name="Wong J."/>
        </authorList>
    </citation>
    <scope>NUCLEOTIDE SEQUENCE</scope>
    <source>
        <strain evidence="2">GSM-AAB239-AS_SAM_17_03QT</strain>
        <tissue evidence="2">Leaf</tissue>
    </source>
</reference>
<dbReference type="Proteomes" id="UP001140949">
    <property type="component" value="Unassembled WGS sequence"/>
</dbReference>
<accession>A0AAX6F5H5</accession>
<evidence type="ECO:0000313" key="3">
    <source>
        <dbReference type="Proteomes" id="UP001140949"/>
    </source>
</evidence>
<proteinExistence type="predicted"/>
<gene>
    <name evidence="2" type="ORF">M6B38_153530</name>
</gene>
<keyword evidence="3" id="KW-1185">Reference proteome</keyword>